<evidence type="ECO:0000313" key="2">
    <source>
        <dbReference type="Proteomes" id="UP001054945"/>
    </source>
</evidence>
<organism evidence="1 2">
    <name type="scientific">Caerostris extrusa</name>
    <name type="common">Bark spider</name>
    <name type="synonym">Caerostris bankana</name>
    <dbReference type="NCBI Taxonomy" id="172846"/>
    <lineage>
        <taxon>Eukaryota</taxon>
        <taxon>Metazoa</taxon>
        <taxon>Ecdysozoa</taxon>
        <taxon>Arthropoda</taxon>
        <taxon>Chelicerata</taxon>
        <taxon>Arachnida</taxon>
        <taxon>Araneae</taxon>
        <taxon>Araneomorphae</taxon>
        <taxon>Entelegynae</taxon>
        <taxon>Araneoidea</taxon>
        <taxon>Araneidae</taxon>
        <taxon>Caerostris</taxon>
    </lineage>
</organism>
<gene>
    <name evidence="1" type="ORF">CEXT_91091</name>
</gene>
<name>A0AAV4PQQ1_CAEEX</name>
<dbReference type="EMBL" id="BPLR01004869">
    <property type="protein sequence ID" value="GIX98141.1"/>
    <property type="molecule type" value="Genomic_DNA"/>
</dbReference>
<protein>
    <submittedName>
        <fullName evidence="1">Uncharacterized protein</fullName>
    </submittedName>
</protein>
<evidence type="ECO:0000313" key="1">
    <source>
        <dbReference type="EMBL" id="GIX98141.1"/>
    </source>
</evidence>
<proteinExistence type="predicted"/>
<dbReference type="Proteomes" id="UP001054945">
    <property type="component" value="Unassembled WGS sequence"/>
</dbReference>
<reference evidence="1 2" key="1">
    <citation type="submission" date="2021-06" db="EMBL/GenBank/DDBJ databases">
        <title>Caerostris extrusa draft genome.</title>
        <authorList>
            <person name="Kono N."/>
            <person name="Arakawa K."/>
        </authorList>
    </citation>
    <scope>NUCLEOTIDE SEQUENCE [LARGE SCALE GENOMIC DNA]</scope>
</reference>
<keyword evidence="2" id="KW-1185">Reference proteome</keyword>
<accession>A0AAV4PQQ1</accession>
<dbReference type="AlphaFoldDB" id="A0AAV4PQQ1"/>
<sequence length="127" mass="15090">MCEHDKLHIRNSTVDWISAYYVTLDIHHHYLSVNLCGKIPWIGPTLQSWFVVDRPYEVFFPRGLEHIEASDDYHTGHMFLHCALKTVHQCSSELSFYIKQGYFSKSCSKSHQLFCKILIRSRYPYQY</sequence>
<comment type="caution">
    <text evidence="1">The sequence shown here is derived from an EMBL/GenBank/DDBJ whole genome shotgun (WGS) entry which is preliminary data.</text>
</comment>